<dbReference type="GO" id="GO:0008270">
    <property type="term" value="F:zinc ion binding"/>
    <property type="evidence" value="ECO:0007669"/>
    <property type="project" value="UniProtKB-KW"/>
</dbReference>
<protein>
    <recommendedName>
        <fullName evidence="6">YABBY protein C-terminal domain-containing protein</fullName>
    </recommendedName>
</protein>
<keyword evidence="2" id="KW-0479">Metal-binding</keyword>
<organism evidence="7 8">
    <name type="scientific">Chlamydomonas eustigma</name>
    <dbReference type="NCBI Taxonomy" id="1157962"/>
    <lineage>
        <taxon>Eukaryota</taxon>
        <taxon>Viridiplantae</taxon>
        <taxon>Chlorophyta</taxon>
        <taxon>core chlorophytes</taxon>
        <taxon>Chlorophyceae</taxon>
        <taxon>CS clade</taxon>
        <taxon>Chlamydomonadales</taxon>
        <taxon>Chlamydomonadaceae</taxon>
        <taxon>Chlamydomonas</taxon>
    </lineage>
</organism>
<gene>
    <name evidence="7" type="ORF">CEUSTIGMA_g5979.t1</name>
</gene>
<dbReference type="SUPFAM" id="SSF47095">
    <property type="entry name" value="HMG-box"/>
    <property type="match status" value="1"/>
</dbReference>
<feature type="region of interest" description="Disordered" evidence="5">
    <location>
        <begin position="475"/>
        <end position="502"/>
    </location>
</feature>
<dbReference type="EMBL" id="BEGY01000033">
    <property type="protein sequence ID" value="GAX78539.1"/>
    <property type="molecule type" value="Genomic_DNA"/>
</dbReference>
<dbReference type="PANTHER" id="PTHR31675">
    <property type="entry name" value="PROTEIN YABBY 6-RELATED"/>
    <property type="match status" value="1"/>
</dbReference>
<comment type="similarity">
    <text evidence="1">Belongs to the YABBY family.</text>
</comment>
<dbReference type="GO" id="GO:0005634">
    <property type="term" value="C:nucleus"/>
    <property type="evidence" value="ECO:0007669"/>
    <property type="project" value="TreeGrafter"/>
</dbReference>
<dbReference type="GO" id="GO:0009944">
    <property type="term" value="P:polarity specification of adaxial/abaxial axis"/>
    <property type="evidence" value="ECO:0007669"/>
    <property type="project" value="TreeGrafter"/>
</dbReference>
<dbReference type="AlphaFoldDB" id="A0A250X6J0"/>
<feature type="compositionally biased region" description="Basic and acidic residues" evidence="5">
    <location>
        <begin position="382"/>
        <end position="393"/>
    </location>
</feature>
<keyword evidence="8" id="KW-1185">Reference proteome</keyword>
<dbReference type="InterPro" id="IPR006780">
    <property type="entry name" value="YABBY"/>
</dbReference>
<dbReference type="GO" id="GO:0045165">
    <property type="term" value="P:cell fate commitment"/>
    <property type="evidence" value="ECO:0007669"/>
    <property type="project" value="TreeGrafter"/>
</dbReference>
<dbReference type="Proteomes" id="UP000232323">
    <property type="component" value="Unassembled WGS sequence"/>
</dbReference>
<evidence type="ECO:0000256" key="2">
    <source>
        <dbReference type="ARBA" id="ARBA00022723"/>
    </source>
</evidence>
<evidence type="ECO:0000313" key="7">
    <source>
        <dbReference type="EMBL" id="GAX78539.1"/>
    </source>
</evidence>
<evidence type="ECO:0000256" key="4">
    <source>
        <dbReference type="ARBA" id="ARBA00022833"/>
    </source>
</evidence>
<keyword evidence="3" id="KW-0863">Zinc-finger</keyword>
<feature type="region of interest" description="Disordered" evidence="5">
    <location>
        <begin position="370"/>
        <end position="416"/>
    </location>
</feature>
<dbReference type="InterPro" id="IPR056775">
    <property type="entry name" value="YABBY_C"/>
</dbReference>
<dbReference type="PANTHER" id="PTHR31675:SF8">
    <property type="entry name" value="AXIAL REGULATOR YABBY 4"/>
    <property type="match status" value="1"/>
</dbReference>
<feature type="domain" description="YABBY protein C-terminal" evidence="6">
    <location>
        <begin position="640"/>
        <end position="691"/>
    </location>
</feature>
<evidence type="ECO:0000256" key="3">
    <source>
        <dbReference type="ARBA" id="ARBA00022771"/>
    </source>
</evidence>
<keyword evidence="4" id="KW-0862">Zinc</keyword>
<feature type="region of interest" description="Disordered" evidence="5">
    <location>
        <begin position="61"/>
        <end position="80"/>
    </location>
</feature>
<reference evidence="7 8" key="1">
    <citation type="submission" date="2017-08" db="EMBL/GenBank/DDBJ databases">
        <title>Acidophilic green algal genome provides insights into adaptation to an acidic environment.</title>
        <authorList>
            <person name="Hirooka S."/>
            <person name="Hirose Y."/>
            <person name="Kanesaki Y."/>
            <person name="Higuchi S."/>
            <person name="Fujiwara T."/>
            <person name="Onuma R."/>
            <person name="Era A."/>
            <person name="Ohbayashi R."/>
            <person name="Uzuka A."/>
            <person name="Nozaki H."/>
            <person name="Yoshikawa H."/>
            <person name="Miyagishima S.Y."/>
        </authorList>
    </citation>
    <scope>NUCLEOTIDE SEQUENCE [LARGE SCALE GENOMIC DNA]</scope>
    <source>
        <strain evidence="7 8">NIES-2499</strain>
    </source>
</reference>
<dbReference type="Pfam" id="PF04690">
    <property type="entry name" value="YABBY"/>
    <property type="match status" value="1"/>
</dbReference>
<feature type="region of interest" description="Disordered" evidence="5">
    <location>
        <begin position="285"/>
        <end position="319"/>
    </location>
</feature>
<sequence length="1029" mass="110019">MQSVQNDVRQATTAVRVQCEASDCGALLEVVFISHQQLHGSPSSLIVRCGNCNRLLDVQVGRSRQQHGDTTGSVEGQKPMHQQRITVVGLSHEQMTESLIPRSVHGSDEGAALTTGAMTALLMSNQAEQQPHQVAGYQHARAPQSQDDLHGTRNLLSQDLKMYSGTDALSRKVTAPPDMFGEALDFIMMMGGAGVGAGSVVSESHALDVPHGPFYAGQLSPQVTEGGEDAGIGNVGQNPWRDSIGFSESAIGEGFEEWLARGTVSSSGDQLQRLFPQLSTAATKAAPLASSPRGDTFSEVQNPPAPSELDNYANPLAGYANGSRFQQQHQAGQDFALSREAADQLGAHDGNPSRTDNSLPQYSCLVDMTAQRSSGQQAGRPAGDKSHGGEHTVNKASSQHQLEPESLHQDKEHQQTLLSQNKSHNGRQTIDHYSQQYQQQSFVTSTRHPGQMMRLFSGQLEAGRTTTYFKKVADTSSTAHPDVPGPIFHEEGSGGSSQHVGAASSLLPSSAALPSSRTMVQNSTFFPQQAADQQQHIQQQVQGSQQLMRDTIGANQESLLGASTAASQSSPHRSRFVLQQQNQISMQLAGQPQQHMHAALPSGHILQPPNMAHQPQQHGGLMMYSSSPISLKMRPVRDQKRRRERQPRDLSAYNVFMREEVKRLKLEQPSMDHRTAFRTAAINWAKSPLQQQQGSHGFRGFNIAAGVVPEQSMQYVNQTMQQQQSARWMTAADSTMMLIQPPLQNLNNPAGLQQVGWLQGGSDRLPRTASAPAIQTSVPAAPVVPSSCGGLMGQRQPSLGTMTRAVGLSLSSYQQQQQQHEMRPAVQPQAVHVTATSSPYDAYDWHVPTYHSGSHHHHPLHQSSPAMPVGWSNQQQQYSTGHLVAHHHHSSLVAGGGDSGSRTLLSYQPPALGVPSAAAVSLPISHMDHLTHLLDSNVSSYDSPFTGGVISPTGAAALAGGAAGGSCAGAVMLKNNHPSAAPTAAAYYHPTAGGITEAPGHLPSSALGAAAAHYAATEMRPSRPSGSPP</sequence>
<evidence type="ECO:0000259" key="6">
    <source>
        <dbReference type="Pfam" id="PF04690"/>
    </source>
</evidence>
<evidence type="ECO:0000256" key="5">
    <source>
        <dbReference type="SAM" id="MobiDB-lite"/>
    </source>
</evidence>
<feature type="compositionally biased region" description="Basic and acidic residues" evidence="5">
    <location>
        <begin position="402"/>
        <end position="414"/>
    </location>
</feature>
<evidence type="ECO:0000313" key="8">
    <source>
        <dbReference type="Proteomes" id="UP000232323"/>
    </source>
</evidence>
<dbReference type="InterPro" id="IPR036910">
    <property type="entry name" value="HMG_box_dom_sf"/>
</dbReference>
<dbReference type="OrthoDB" id="667577at2759"/>
<proteinExistence type="inferred from homology"/>
<evidence type="ECO:0000256" key="1">
    <source>
        <dbReference type="ARBA" id="ARBA00010325"/>
    </source>
</evidence>
<comment type="caution">
    <text evidence="7">The sequence shown here is derived from an EMBL/GenBank/DDBJ whole genome shotgun (WGS) entry which is preliminary data.</text>
</comment>
<name>A0A250X6J0_9CHLO</name>
<accession>A0A250X6J0</accession>